<protein>
    <submittedName>
        <fullName evidence="1">Uncharacterized protein</fullName>
    </submittedName>
</protein>
<evidence type="ECO:0000313" key="2">
    <source>
        <dbReference type="Proteomes" id="UP001157418"/>
    </source>
</evidence>
<accession>A0AAU9NCK0</accession>
<organism evidence="1 2">
    <name type="scientific">Lactuca virosa</name>
    <dbReference type="NCBI Taxonomy" id="75947"/>
    <lineage>
        <taxon>Eukaryota</taxon>
        <taxon>Viridiplantae</taxon>
        <taxon>Streptophyta</taxon>
        <taxon>Embryophyta</taxon>
        <taxon>Tracheophyta</taxon>
        <taxon>Spermatophyta</taxon>
        <taxon>Magnoliopsida</taxon>
        <taxon>eudicotyledons</taxon>
        <taxon>Gunneridae</taxon>
        <taxon>Pentapetalae</taxon>
        <taxon>asterids</taxon>
        <taxon>campanulids</taxon>
        <taxon>Asterales</taxon>
        <taxon>Asteraceae</taxon>
        <taxon>Cichorioideae</taxon>
        <taxon>Cichorieae</taxon>
        <taxon>Lactucinae</taxon>
        <taxon>Lactuca</taxon>
    </lineage>
</organism>
<dbReference type="SUPFAM" id="SSF52058">
    <property type="entry name" value="L domain-like"/>
    <property type="match status" value="1"/>
</dbReference>
<dbReference type="AlphaFoldDB" id="A0AAU9NCK0"/>
<dbReference type="EMBL" id="CAKMRJ010004445">
    <property type="protein sequence ID" value="CAH1435259.1"/>
    <property type="molecule type" value="Genomic_DNA"/>
</dbReference>
<reference evidence="1 2" key="1">
    <citation type="submission" date="2022-01" db="EMBL/GenBank/DDBJ databases">
        <authorList>
            <person name="Xiong W."/>
            <person name="Schranz E."/>
        </authorList>
    </citation>
    <scope>NUCLEOTIDE SEQUENCE [LARGE SCALE GENOMIC DNA]</scope>
</reference>
<sequence>MGKLQVISSDHMKYPLLFSSLECSTNIRVLRLHRCSLMFDFSSIGSLSNLEVLSFAKSGIRSLPSTIRNLKKLRVLDVTGCGGLRIDNGVFKNLVRLEELYACPFDYHGETINFKGDNCNEVVERWKNLSGI</sequence>
<gene>
    <name evidence="1" type="ORF">LVIROSA_LOCUS21716</name>
</gene>
<dbReference type="Proteomes" id="UP001157418">
    <property type="component" value="Unassembled WGS sequence"/>
</dbReference>
<dbReference type="InterPro" id="IPR032675">
    <property type="entry name" value="LRR_dom_sf"/>
</dbReference>
<evidence type="ECO:0000313" key="1">
    <source>
        <dbReference type="EMBL" id="CAH1435259.1"/>
    </source>
</evidence>
<dbReference type="Gene3D" id="3.80.10.10">
    <property type="entry name" value="Ribonuclease Inhibitor"/>
    <property type="match status" value="1"/>
</dbReference>
<keyword evidence="2" id="KW-1185">Reference proteome</keyword>
<name>A0AAU9NCK0_9ASTR</name>
<proteinExistence type="predicted"/>
<comment type="caution">
    <text evidence="1">The sequence shown here is derived from an EMBL/GenBank/DDBJ whole genome shotgun (WGS) entry which is preliminary data.</text>
</comment>